<protein>
    <submittedName>
        <fullName evidence="2">Glycosyltransferase involved in cell wall biosynthesis</fullName>
    </submittedName>
</protein>
<dbReference type="Pfam" id="PF00535">
    <property type="entry name" value="Glycos_transf_2"/>
    <property type="match status" value="1"/>
</dbReference>
<evidence type="ECO:0000313" key="3">
    <source>
        <dbReference type="Proteomes" id="UP000295758"/>
    </source>
</evidence>
<dbReference type="PANTHER" id="PTHR22916:SF3">
    <property type="entry name" value="UDP-GLCNAC:BETAGAL BETA-1,3-N-ACETYLGLUCOSAMINYLTRANSFERASE-LIKE PROTEIN 1"/>
    <property type="match status" value="1"/>
</dbReference>
<dbReference type="InterPro" id="IPR029044">
    <property type="entry name" value="Nucleotide-diphossugar_trans"/>
</dbReference>
<dbReference type="EMBL" id="SOAA01000023">
    <property type="protein sequence ID" value="TDS28053.1"/>
    <property type="molecule type" value="Genomic_DNA"/>
</dbReference>
<dbReference type="AlphaFoldDB" id="A0A4R7DZW1"/>
<dbReference type="CDD" id="cd00761">
    <property type="entry name" value="Glyco_tranf_GTA_type"/>
    <property type="match status" value="1"/>
</dbReference>
<proteinExistence type="predicted"/>
<evidence type="ECO:0000259" key="1">
    <source>
        <dbReference type="Pfam" id="PF00535"/>
    </source>
</evidence>
<dbReference type="SUPFAM" id="SSF53448">
    <property type="entry name" value="Nucleotide-diphospho-sugar transferases"/>
    <property type="match status" value="1"/>
</dbReference>
<feature type="domain" description="Glycosyltransferase 2-like" evidence="1">
    <location>
        <begin position="5"/>
        <end position="135"/>
    </location>
</feature>
<dbReference type="Proteomes" id="UP000295758">
    <property type="component" value="Unassembled WGS sequence"/>
</dbReference>
<sequence>MREISIVIPMYNAENTIIRALESINKQGINNLEVIIVDDGSTDNSVKVTKEYIAKCNNFKFKLFCLEENHGAAHSKTYGVRKVNTKYFILLDSDDEFSRTDALKIILKKLEDKPDYICGSSEKVILDNNKVKFFSYKKIKKPYKYMMRFPFNYLGAHPSIFNTKKFLEVGGFDDDLKWGDGLAHIRRYSKKFSNIRYIDKNIYNYYLDGNNISKQNTNYINYIKLVEKCYYENLDYLKEHKSDLITWEIILFYLYIKNKDNQKQNLKFKLLIKLIVLNPIKFFQSISYLSYKFIKKVYK</sequence>
<dbReference type="GO" id="GO:0016758">
    <property type="term" value="F:hexosyltransferase activity"/>
    <property type="evidence" value="ECO:0007669"/>
    <property type="project" value="UniProtKB-ARBA"/>
</dbReference>
<organism evidence="2 3">
    <name type="scientific">Halanaerobium congolense</name>
    <dbReference type="NCBI Taxonomy" id="54121"/>
    <lineage>
        <taxon>Bacteria</taxon>
        <taxon>Bacillati</taxon>
        <taxon>Bacillota</taxon>
        <taxon>Clostridia</taxon>
        <taxon>Halanaerobiales</taxon>
        <taxon>Halanaerobiaceae</taxon>
        <taxon>Halanaerobium</taxon>
    </lineage>
</organism>
<reference evidence="2 3" key="1">
    <citation type="submission" date="2019-03" db="EMBL/GenBank/DDBJ databases">
        <title>Deep subsurface shale carbon reservoir microbial communities from Ohio and West Virginia, USA.</title>
        <authorList>
            <person name="Wrighton K."/>
        </authorList>
    </citation>
    <scope>NUCLEOTIDE SEQUENCE [LARGE SCALE GENOMIC DNA]</scope>
    <source>
        <strain evidence="2 3">UTICA-S4D12</strain>
    </source>
</reference>
<dbReference type="InterPro" id="IPR001173">
    <property type="entry name" value="Glyco_trans_2-like"/>
</dbReference>
<dbReference type="PANTHER" id="PTHR22916">
    <property type="entry name" value="GLYCOSYLTRANSFERASE"/>
    <property type="match status" value="1"/>
</dbReference>
<keyword evidence="2" id="KW-0808">Transferase</keyword>
<dbReference type="Gene3D" id="3.90.550.10">
    <property type="entry name" value="Spore Coat Polysaccharide Biosynthesis Protein SpsA, Chain A"/>
    <property type="match status" value="1"/>
</dbReference>
<name>A0A4R7DZW1_9FIRM</name>
<comment type="caution">
    <text evidence="2">The sequence shown here is derived from an EMBL/GenBank/DDBJ whole genome shotgun (WGS) entry which is preliminary data.</text>
</comment>
<gene>
    <name evidence="2" type="ORF">BY453_12331</name>
</gene>
<dbReference type="RefSeq" id="WP_089655907.1">
    <property type="nucleotide sequence ID" value="NZ_FNDF01000018.1"/>
</dbReference>
<evidence type="ECO:0000313" key="2">
    <source>
        <dbReference type="EMBL" id="TDS28053.1"/>
    </source>
</evidence>
<accession>A0A4R7DZW1</accession>